<dbReference type="STRING" id="137246.A0A401RJP0"/>
<dbReference type="Pfam" id="PF05236">
    <property type="entry name" value="TAF4"/>
    <property type="match status" value="1"/>
</dbReference>
<evidence type="ECO:0000313" key="7">
    <source>
        <dbReference type="EMBL" id="GCC18326.1"/>
    </source>
</evidence>
<reference evidence="7 8" key="1">
    <citation type="journal article" date="2018" name="Nat. Ecol. Evol.">
        <title>Shark genomes provide insights into elasmobranch evolution and the origin of vertebrates.</title>
        <authorList>
            <person name="Hara Y"/>
            <person name="Yamaguchi K"/>
            <person name="Onimaru K"/>
            <person name="Kadota M"/>
            <person name="Koyanagi M"/>
            <person name="Keeley SD"/>
            <person name="Tatsumi K"/>
            <person name="Tanaka K"/>
            <person name="Motone F"/>
            <person name="Kageyama Y"/>
            <person name="Nozu R"/>
            <person name="Adachi N"/>
            <person name="Nishimura O"/>
            <person name="Nakagawa R"/>
            <person name="Tanegashima C"/>
            <person name="Kiyatake I"/>
            <person name="Matsumoto R"/>
            <person name="Murakumo K"/>
            <person name="Nishida K"/>
            <person name="Terakita A"/>
            <person name="Kuratani S"/>
            <person name="Sato K"/>
            <person name="Hyodo S Kuraku.S."/>
        </authorList>
    </citation>
    <scope>NUCLEOTIDE SEQUENCE [LARGE SCALE GENOMIC DNA]</scope>
</reference>
<dbReference type="Proteomes" id="UP000287033">
    <property type="component" value="Unassembled WGS sequence"/>
</dbReference>
<evidence type="ECO:0000256" key="5">
    <source>
        <dbReference type="ARBA" id="ARBA00023242"/>
    </source>
</evidence>
<name>A0A401RJP0_CHIPU</name>
<evidence type="ECO:0000256" key="1">
    <source>
        <dbReference type="ARBA" id="ARBA00004123"/>
    </source>
</evidence>
<comment type="subcellular location">
    <subcellularLocation>
        <location evidence="1">Nucleus</location>
    </subcellularLocation>
</comment>
<dbReference type="PANTHER" id="PTHR15138:SF22">
    <property type="entry name" value="TAFH DOMAIN-CONTAINING PROTEIN"/>
    <property type="match status" value="1"/>
</dbReference>
<keyword evidence="4" id="KW-0804">Transcription</keyword>
<dbReference type="InterPro" id="IPR045144">
    <property type="entry name" value="TAF4"/>
</dbReference>
<evidence type="ECO:0000256" key="2">
    <source>
        <dbReference type="ARBA" id="ARBA00006178"/>
    </source>
</evidence>
<feature type="domain" description="Transcription initiation factor TFIID component TAF4 C-terminal" evidence="6">
    <location>
        <begin position="55"/>
        <end position="96"/>
    </location>
</feature>
<keyword evidence="3" id="KW-0805">Transcription regulation</keyword>
<evidence type="ECO:0000256" key="3">
    <source>
        <dbReference type="ARBA" id="ARBA00023015"/>
    </source>
</evidence>
<dbReference type="AlphaFoldDB" id="A0A401RJP0"/>
<sequence length="99" mass="11206">MYTEVGGVEGCRLWQPPRSNLLPKGYAVIRVELVKSGLVSQKLQGAGPTAGPQAGARSALSRQYTRQRVTRVNLRDFIFYMEQERDTRHSLVLYRALLK</sequence>
<proteinExistence type="inferred from homology"/>
<dbReference type="InterPro" id="IPR007900">
    <property type="entry name" value="TAF4_C"/>
</dbReference>
<organism evidence="7 8">
    <name type="scientific">Chiloscyllium punctatum</name>
    <name type="common">Brownbanded bambooshark</name>
    <name type="synonym">Hemiscyllium punctatum</name>
    <dbReference type="NCBI Taxonomy" id="137246"/>
    <lineage>
        <taxon>Eukaryota</taxon>
        <taxon>Metazoa</taxon>
        <taxon>Chordata</taxon>
        <taxon>Craniata</taxon>
        <taxon>Vertebrata</taxon>
        <taxon>Chondrichthyes</taxon>
        <taxon>Elasmobranchii</taxon>
        <taxon>Galeomorphii</taxon>
        <taxon>Galeoidea</taxon>
        <taxon>Orectolobiformes</taxon>
        <taxon>Hemiscylliidae</taxon>
        <taxon>Chiloscyllium</taxon>
    </lineage>
</organism>
<comment type="caution">
    <text evidence="7">The sequence shown here is derived from an EMBL/GenBank/DDBJ whole genome shotgun (WGS) entry which is preliminary data.</text>
</comment>
<dbReference type="GO" id="GO:0003677">
    <property type="term" value="F:DNA binding"/>
    <property type="evidence" value="ECO:0007669"/>
    <property type="project" value="TreeGrafter"/>
</dbReference>
<dbReference type="OrthoDB" id="21060at2759"/>
<keyword evidence="8" id="KW-1185">Reference proteome</keyword>
<dbReference type="GO" id="GO:0006367">
    <property type="term" value="P:transcription initiation at RNA polymerase II promoter"/>
    <property type="evidence" value="ECO:0007669"/>
    <property type="project" value="TreeGrafter"/>
</dbReference>
<dbReference type="PANTHER" id="PTHR15138">
    <property type="entry name" value="TRANSCRIPTION INITIATION FACTOR TFIID SUBUNIT 4"/>
    <property type="match status" value="1"/>
</dbReference>
<comment type="similarity">
    <text evidence="2">Belongs to the TAF4 family.</text>
</comment>
<evidence type="ECO:0000256" key="4">
    <source>
        <dbReference type="ARBA" id="ARBA00023163"/>
    </source>
</evidence>
<accession>A0A401RJP0</accession>
<keyword evidence="5" id="KW-0539">Nucleus</keyword>
<evidence type="ECO:0000313" key="8">
    <source>
        <dbReference type="Proteomes" id="UP000287033"/>
    </source>
</evidence>
<dbReference type="GO" id="GO:0005669">
    <property type="term" value="C:transcription factor TFIID complex"/>
    <property type="evidence" value="ECO:0007669"/>
    <property type="project" value="InterPro"/>
</dbReference>
<dbReference type="EMBL" id="BEZZ01001404">
    <property type="protein sequence ID" value="GCC18326.1"/>
    <property type="molecule type" value="Genomic_DNA"/>
</dbReference>
<dbReference type="GO" id="GO:0016251">
    <property type="term" value="F:RNA polymerase II general transcription initiation factor activity"/>
    <property type="evidence" value="ECO:0007669"/>
    <property type="project" value="TreeGrafter"/>
</dbReference>
<protein>
    <recommendedName>
        <fullName evidence="6">Transcription initiation factor TFIID component TAF4 C-terminal domain-containing protein</fullName>
    </recommendedName>
</protein>
<evidence type="ECO:0000259" key="6">
    <source>
        <dbReference type="Pfam" id="PF05236"/>
    </source>
</evidence>
<gene>
    <name evidence="7" type="ORF">chiPu_0017893</name>
</gene>